<dbReference type="Pfam" id="PF07992">
    <property type="entry name" value="Pyr_redox_2"/>
    <property type="match status" value="1"/>
</dbReference>
<gene>
    <name evidence="2" type="ORF">DPF_0343</name>
</gene>
<protein>
    <submittedName>
        <fullName evidence="2">Geranylgeranyl reductase</fullName>
    </submittedName>
</protein>
<accession>A0A194AE94</accession>
<reference evidence="3" key="1">
    <citation type="submission" date="2016-06" db="EMBL/GenBank/DDBJ databases">
        <title>Draft genome sequence of Desulfoplanes formicivorans strain Pf12B.</title>
        <authorList>
            <person name="Watanabe M."/>
            <person name="Kojima H."/>
            <person name="Fukui M."/>
        </authorList>
    </citation>
    <scope>NUCLEOTIDE SEQUENCE [LARGE SCALE GENOMIC DNA]</scope>
    <source>
        <strain evidence="3">Pf12B</strain>
    </source>
</reference>
<dbReference type="Gene3D" id="3.50.50.60">
    <property type="entry name" value="FAD/NAD(P)-binding domain"/>
    <property type="match status" value="1"/>
</dbReference>
<dbReference type="Proteomes" id="UP000095200">
    <property type="component" value="Unassembled WGS sequence"/>
</dbReference>
<feature type="domain" description="FAD/NAD(P)-binding" evidence="1">
    <location>
        <begin position="11"/>
        <end position="150"/>
    </location>
</feature>
<evidence type="ECO:0000259" key="1">
    <source>
        <dbReference type="Pfam" id="PF07992"/>
    </source>
</evidence>
<dbReference type="PANTHER" id="PTHR42685:SF22">
    <property type="entry name" value="CONDITIONED MEDIUM FACTOR RECEPTOR 1"/>
    <property type="match status" value="1"/>
</dbReference>
<dbReference type="AlphaFoldDB" id="A0A194AE94"/>
<dbReference type="EMBL" id="BDFE01000006">
    <property type="protein sequence ID" value="GAU07648.1"/>
    <property type="molecule type" value="Genomic_DNA"/>
</dbReference>
<dbReference type="SUPFAM" id="SSF51905">
    <property type="entry name" value="FAD/NAD(P)-binding domain"/>
    <property type="match status" value="1"/>
</dbReference>
<dbReference type="InterPro" id="IPR050407">
    <property type="entry name" value="Geranylgeranyl_reductase"/>
</dbReference>
<dbReference type="GO" id="GO:0016491">
    <property type="term" value="F:oxidoreductase activity"/>
    <property type="evidence" value="ECO:0007669"/>
    <property type="project" value="InterPro"/>
</dbReference>
<sequence>MKHGHNLKNRYDVVIVGAGPAGLACGMGLRDTRLSVLILERKDVIGPKTCAGGLTHLAQSFPVSLQQARTFPLQRIVAGRHRFFLRLAHPLKTMTREDLAAAQLKELRNRSNIHIRTGVRAVGMDGDRLRTSHGDVSYRYLVGADGATSFIRKELGLSSRICMGQCYTSPRITDHPVWHLDPDNLPLGYVWEFPHRDHTNVGVYYDPQCISSGRARSYLERYIEQQGMEIDKGSFQAGVVNHGYTGHMFGNRFLVGDAAGLASRATGEGISFAMTSGLETARKILDPAYPMPELRRLVRHKRIQESFLQVMDVCPWVKRPLFALFMRMIRYPWVQETVFG</sequence>
<keyword evidence="3" id="KW-1185">Reference proteome</keyword>
<organism evidence="2 3">
    <name type="scientific">Desulfoplanes formicivorans</name>
    <dbReference type="NCBI Taxonomy" id="1592317"/>
    <lineage>
        <taxon>Bacteria</taxon>
        <taxon>Pseudomonadati</taxon>
        <taxon>Thermodesulfobacteriota</taxon>
        <taxon>Desulfovibrionia</taxon>
        <taxon>Desulfovibrionales</taxon>
        <taxon>Desulfoplanaceae</taxon>
        <taxon>Desulfoplanes</taxon>
    </lineage>
</organism>
<dbReference type="InterPro" id="IPR023753">
    <property type="entry name" value="FAD/NAD-binding_dom"/>
</dbReference>
<comment type="caution">
    <text evidence="2">The sequence shown here is derived from an EMBL/GenBank/DDBJ whole genome shotgun (WGS) entry which is preliminary data.</text>
</comment>
<name>A0A194AE94_9BACT</name>
<evidence type="ECO:0000313" key="2">
    <source>
        <dbReference type="EMBL" id="GAU07648.1"/>
    </source>
</evidence>
<dbReference type="PRINTS" id="PR00420">
    <property type="entry name" value="RNGMNOXGNASE"/>
</dbReference>
<dbReference type="RefSeq" id="WP_069857158.1">
    <property type="nucleotide sequence ID" value="NZ_BDFE01000006.1"/>
</dbReference>
<proteinExistence type="predicted"/>
<dbReference type="InterPro" id="IPR036188">
    <property type="entry name" value="FAD/NAD-bd_sf"/>
</dbReference>
<dbReference type="PANTHER" id="PTHR42685">
    <property type="entry name" value="GERANYLGERANYL DIPHOSPHATE REDUCTASE"/>
    <property type="match status" value="1"/>
</dbReference>
<dbReference type="PROSITE" id="PS51257">
    <property type="entry name" value="PROKAR_LIPOPROTEIN"/>
    <property type="match status" value="1"/>
</dbReference>
<evidence type="ECO:0000313" key="3">
    <source>
        <dbReference type="Proteomes" id="UP000095200"/>
    </source>
</evidence>
<dbReference type="STRING" id="1592317.DPF_0343"/>